<protein>
    <submittedName>
        <fullName evidence="2">Mobilization protein</fullName>
    </submittedName>
</protein>
<dbReference type="EMBL" id="CP070246">
    <property type="protein sequence ID" value="QRV39041.1"/>
    <property type="molecule type" value="Genomic_DNA"/>
</dbReference>
<evidence type="ECO:0000313" key="2">
    <source>
        <dbReference type="EMBL" id="QRV39041.1"/>
    </source>
</evidence>
<accession>A0ABD7D7N4</accession>
<feature type="compositionally biased region" description="Polar residues" evidence="1">
    <location>
        <begin position="436"/>
        <end position="445"/>
    </location>
</feature>
<name>A0ABD7D7N4_9ACTN</name>
<feature type="compositionally biased region" description="Basic and acidic residues" evidence="1">
    <location>
        <begin position="182"/>
        <end position="200"/>
    </location>
</feature>
<dbReference type="Proteomes" id="UP000623926">
    <property type="component" value="Plasmid unnamed2"/>
</dbReference>
<organism evidence="2 3">
    <name type="scientific">Streptomyces californicus</name>
    <dbReference type="NCBI Taxonomy" id="67351"/>
    <lineage>
        <taxon>Bacteria</taxon>
        <taxon>Bacillati</taxon>
        <taxon>Actinomycetota</taxon>
        <taxon>Actinomycetes</taxon>
        <taxon>Kitasatosporales</taxon>
        <taxon>Streptomycetaceae</taxon>
        <taxon>Streptomyces</taxon>
    </lineage>
</organism>
<gene>
    <name evidence="2" type="ORF">I6J42_33625</name>
</gene>
<sequence>MMPKKAAEGDTTADLLAYLFGPGDHEEHIDPHLVAAWTPGLPCPARNPDRMTLSDLALLLDAPVEALRGPKPAEHVWHISVRNEPTDRTLSDAEWATVAAEMVHAAGIAPHGDTHACRWVAVRHADDHIHIVATLARQDGRHPRIRGDIPRMHTAARAFETAWGLTPMSPLDRTARRAPVTGEREKAARRGLPEAARESLQRTVREAAARATSTTDFLTRLRDAGLRVREHHDENNTLDGYAVALPGDRADRNTRPVWFSGRALAYDLSLPRVRERFHPPIAPADITRAHTRIRQAATLLARAGRTEGAGDVAALGDLLTIAAATSPATVRDQVRATAAAFEQASRAPGTRTLHGTARAHFKAAARALDHAPRAARGGGAPAVLTLLIALVEAIEAATAWHRAQQHHAQARAAAQAAVLLREAATLTGTPPRASRASRTAPNTVRVTPAAERGPAPATPVTRVPPRPHAGPHPTPGPGPAPGPGRSR</sequence>
<evidence type="ECO:0000313" key="3">
    <source>
        <dbReference type="Proteomes" id="UP000623926"/>
    </source>
</evidence>
<geneLocation type="plasmid" evidence="2 3">
    <name>unnamed2</name>
</geneLocation>
<feature type="region of interest" description="Disordered" evidence="1">
    <location>
        <begin position="425"/>
        <end position="487"/>
    </location>
</feature>
<proteinExistence type="predicted"/>
<dbReference type="AlphaFoldDB" id="A0ABD7D7N4"/>
<keyword evidence="2" id="KW-0614">Plasmid</keyword>
<feature type="compositionally biased region" description="Pro residues" evidence="1">
    <location>
        <begin position="462"/>
        <end position="487"/>
    </location>
</feature>
<dbReference type="RefSeq" id="WP_136975165.1">
    <property type="nucleotide sequence ID" value="NZ_CP070246.1"/>
</dbReference>
<evidence type="ECO:0000256" key="1">
    <source>
        <dbReference type="SAM" id="MobiDB-lite"/>
    </source>
</evidence>
<reference evidence="2 3" key="1">
    <citation type="submission" date="2021-02" db="EMBL/GenBank/DDBJ databases">
        <title>FDA dAtabase for Regulatory Grade micrObial Sequences (FDA-ARGOS): Supporting development and validation of Infectious Disease Dx tests.</title>
        <authorList>
            <person name="Sproer C."/>
            <person name="Gronow S."/>
            <person name="Severitt S."/>
            <person name="Schroder I."/>
            <person name="Tallon L."/>
            <person name="Sadzewicz L."/>
            <person name="Zhao X."/>
            <person name="Boylan J."/>
            <person name="Ott S."/>
            <person name="Bowen H."/>
            <person name="Vavikolanu K."/>
            <person name="Mehta A."/>
            <person name="Aluvathingal J."/>
            <person name="Nadendla S."/>
            <person name="Lowell S."/>
            <person name="Myers T."/>
            <person name="Yan Y."/>
            <person name="Sichtig H."/>
        </authorList>
    </citation>
    <scope>NUCLEOTIDE SEQUENCE [LARGE SCALE GENOMIC DNA]</scope>
    <source>
        <strain evidence="2 3">FDAARGOS_1212</strain>
        <plasmid evidence="2 3">unnamed2</plasmid>
    </source>
</reference>
<feature type="region of interest" description="Disordered" evidence="1">
    <location>
        <begin position="170"/>
        <end position="200"/>
    </location>
</feature>